<dbReference type="Proteomes" id="UP000177197">
    <property type="component" value="Unassembled WGS sequence"/>
</dbReference>
<dbReference type="InterPro" id="IPR042099">
    <property type="entry name" value="ANL_N_sf"/>
</dbReference>
<accession>A0A1F5CCP3</accession>
<dbReference type="PANTHER" id="PTHR36932">
    <property type="entry name" value="CAPSULAR POLYSACCHARIDE BIOSYNTHESIS PROTEIN"/>
    <property type="match status" value="1"/>
</dbReference>
<proteinExistence type="predicted"/>
<organism evidence="1 2">
    <name type="scientific">Candidatus Azambacteria bacterium RIFCSPLOWO2_02_FULL_44_14</name>
    <dbReference type="NCBI Taxonomy" id="1797306"/>
    <lineage>
        <taxon>Bacteria</taxon>
        <taxon>Candidatus Azamiibacteriota</taxon>
    </lineage>
</organism>
<comment type="caution">
    <text evidence="1">The sequence shown here is derived from an EMBL/GenBank/DDBJ whole genome shotgun (WGS) entry which is preliminary data.</text>
</comment>
<dbReference type="AlphaFoldDB" id="A0A1F5CCP3"/>
<dbReference type="EMBL" id="MEYV01000004">
    <property type="protein sequence ID" value="OGD40630.1"/>
    <property type="molecule type" value="Genomic_DNA"/>
</dbReference>
<gene>
    <name evidence="1" type="ORF">A3I30_01255</name>
</gene>
<dbReference type="SUPFAM" id="SSF56801">
    <property type="entry name" value="Acetyl-CoA synthetase-like"/>
    <property type="match status" value="1"/>
</dbReference>
<dbReference type="Gene3D" id="3.40.50.12780">
    <property type="entry name" value="N-terminal domain of ligase-like"/>
    <property type="match status" value="1"/>
</dbReference>
<evidence type="ECO:0000313" key="1">
    <source>
        <dbReference type="EMBL" id="OGD40630.1"/>
    </source>
</evidence>
<sequence length="416" mass="48339">MFTALKGKILYKIWLAINEMPYWFVAQWQLYRLKVILKIASDFVGMYQDQFGKSGLGKIKPGNLQDLERFPIITKSMIKSYPPESIILKSSDNLFYERANICTVCRSNGEPFRFWIDKNFCRMTGALLGKIGFRDIDLNFERALFVSREAQPLFLSKNLLVLPSADLKSNAADFVKSVVDFNPRFVFFSDRGAMAMFEAAFAEYRLSERLNLKAVFVFWPNLSVEERLKSKAVFGCDVFLSLYHVFHEIPLLGWECEAHNGFHLNRESYILEIVDEKGLNLPPGKEGRIAVTNFDNEIMPFVRYHTGDRGYFLEKPCSCGRRSPIFKVTSKYPKDLLLGGKKFDYNEIETVFRYYYSIVDRFRVEPIDNDTVKIHITPLKNWSEDFNAYLNESLTKLFGDSVKIEFIIDAQTQQYN</sequence>
<reference evidence="1 2" key="1">
    <citation type="journal article" date="2016" name="Nat. Commun.">
        <title>Thousands of microbial genomes shed light on interconnected biogeochemical processes in an aquifer system.</title>
        <authorList>
            <person name="Anantharaman K."/>
            <person name="Brown C.T."/>
            <person name="Hug L.A."/>
            <person name="Sharon I."/>
            <person name="Castelle C.J."/>
            <person name="Probst A.J."/>
            <person name="Thomas B.C."/>
            <person name="Singh A."/>
            <person name="Wilkins M.J."/>
            <person name="Karaoz U."/>
            <person name="Brodie E.L."/>
            <person name="Williams K.H."/>
            <person name="Hubbard S.S."/>
            <person name="Banfield J.F."/>
        </authorList>
    </citation>
    <scope>NUCLEOTIDE SEQUENCE [LARGE SCALE GENOMIC DNA]</scope>
</reference>
<name>A0A1F5CCP3_9BACT</name>
<dbReference type="InterPro" id="IPR053158">
    <property type="entry name" value="CapK_Type1_Caps_Biosynth"/>
</dbReference>
<evidence type="ECO:0000313" key="2">
    <source>
        <dbReference type="Proteomes" id="UP000177197"/>
    </source>
</evidence>
<evidence type="ECO:0008006" key="3">
    <source>
        <dbReference type="Google" id="ProtNLM"/>
    </source>
</evidence>
<protein>
    <recommendedName>
        <fullName evidence="3">AMP-dependent synthetase/ligase domain-containing protein</fullName>
    </recommendedName>
</protein>
<dbReference type="PANTHER" id="PTHR36932:SF1">
    <property type="entry name" value="CAPSULAR POLYSACCHARIDE BIOSYNTHESIS PROTEIN"/>
    <property type="match status" value="1"/>
</dbReference>